<accession>A0A9W7J314</accession>
<dbReference type="AlphaFoldDB" id="A0A9W7J314"/>
<dbReference type="GO" id="GO:0003743">
    <property type="term" value="F:translation initiation factor activity"/>
    <property type="evidence" value="ECO:0007669"/>
    <property type="project" value="UniProtKB-KW"/>
</dbReference>
<evidence type="ECO:0000313" key="2">
    <source>
        <dbReference type="Proteomes" id="UP001165190"/>
    </source>
</evidence>
<keyword evidence="1" id="KW-0648">Protein biosynthesis</keyword>
<reference evidence="1" key="1">
    <citation type="submission" date="2023-05" db="EMBL/GenBank/DDBJ databases">
        <title>Genome and transcriptome analyses reveal genes involved in the formation of fine ridges on petal epidermal cells in Hibiscus trionum.</title>
        <authorList>
            <person name="Koshimizu S."/>
            <person name="Masuda S."/>
            <person name="Ishii T."/>
            <person name="Shirasu K."/>
            <person name="Hoshino A."/>
            <person name="Arita M."/>
        </authorList>
    </citation>
    <scope>NUCLEOTIDE SEQUENCE</scope>
    <source>
        <strain evidence="1">Hamamatsu line</strain>
    </source>
</reference>
<dbReference type="Proteomes" id="UP001165190">
    <property type="component" value="Unassembled WGS sequence"/>
</dbReference>
<evidence type="ECO:0000313" key="1">
    <source>
        <dbReference type="EMBL" id="GMJ07611.1"/>
    </source>
</evidence>
<dbReference type="EMBL" id="BSYR01000048">
    <property type="protein sequence ID" value="GMJ07611.1"/>
    <property type="molecule type" value="Genomic_DNA"/>
</dbReference>
<name>A0A9W7J314_HIBTR</name>
<gene>
    <name evidence="1" type="ORF">HRI_004430300</name>
</gene>
<comment type="caution">
    <text evidence="1">The sequence shown here is derived from an EMBL/GenBank/DDBJ whole genome shotgun (WGS) entry which is preliminary data.</text>
</comment>
<sequence length="92" mass="10146">MAGTEPDGSLRNARQHDGTMNGLFGVDGITTFDEVYDSFDEMGLQENLLRGIYACGNLPSVLTIRSNFYCYGTNLFHYLPDCDSAKGNRALL</sequence>
<dbReference type="OrthoDB" id="10265785at2759"/>
<organism evidence="1 2">
    <name type="scientific">Hibiscus trionum</name>
    <name type="common">Flower of an hour</name>
    <dbReference type="NCBI Taxonomy" id="183268"/>
    <lineage>
        <taxon>Eukaryota</taxon>
        <taxon>Viridiplantae</taxon>
        <taxon>Streptophyta</taxon>
        <taxon>Embryophyta</taxon>
        <taxon>Tracheophyta</taxon>
        <taxon>Spermatophyta</taxon>
        <taxon>Magnoliopsida</taxon>
        <taxon>eudicotyledons</taxon>
        <taxon>Gunneridae</taxon>
        <taxon>Pentapetalae</taxon>
        <taxon>rosids</taxon>
        <taxon>malvids</taxon>
        <taxon>Malvales</taxon>
        <taxon>Malvaceae</taxon>
        <taxon>Malvoideae</taxon>
        <taxon>Hibiscus</taxon>
    </lineage>
</organism>
<protein>
    <submittedName>
        <fullName evidence="1">Eukaryotic translation initiation factor 4A1</fullName>
    </submittedName>
</protein>
<proteinExistence type="predicted"/>
<keyword evidence="1" id="KW-0396">Initiation factor</keyword>
<keyword evidence="2" id="KW-1185">Reference proteome</keyword>